<evidence type="ECO:0000256" key="3">
    <source>
        <dbReference type="ARBA" id="ARBA00022833"/>
    </source>
</evidence>
<keyword evidence="5" id="KW-0175">Coiled coil</keyword>
<feature type="coiled-coil region" evidence="5">
    <location>
        <begin position="939"/>
        <end position="966"/>
    </location>
</feature>
<dbReference type="InterPro" id="IPR004181">
    <property type="entry name" value="Znf_MIZ"/>
</dbReference>
<evidence type="ECO:0000256" key="5">
    <source>
        <dbReference type="SAM" id="Coils"/>
    </source>
</evidence>
<keyword evidence="1" id="KW-0479">Metal-binding</keyword>
<proteinExistence type="predicted"/>
<dbReference type="PROSITE" id="PS51044">
    <property type="entry name" value="ZF_SP_RING"/>
    <property type="match status" value="1"/>
</dbReference>
<feature type="compositionally biased region" description="Polar residues" evidence="6">
    <location>
        <begin position="996"/>
        <end position="1009"/>
    </location>
</feature>
<feature type="compositionally biased region" description="Acidic residues" evidence="6">
    <location>
        <begin position="1047"/>
        <end position="1056"/>
    </location>
</feature>
<dbReference type="Gene3D" id="3.30.40.10">
    <property type="entry name" value="Zinc/RING finger domain, C3HC4 (zinc finger)"/>
    <property type="match status" value="1"/>
</dbReference>
<evidence type="ECO:0000313" key="9">
    <source>
        <dbReference type="Proteomes" id="UP000007304"/>
    </source>
</evidence>
<dbReference type="eggNOG" id="KOG2169">
    <property type="taxonomic scope" value="Eukaryota"/>
</dbReference>
<evidence type="ECO:0000256" key="1">
    <source>
        <dbReference type="ARBA" id="ARBA00022723"/>
    </source>
</evidence>
<evidence type="ECO:0000259" key="7">
    <source>
        <dbReference type="PROSITE" id="PS51044"/>
    </source>
</evidence>
<keyword evidence="9" id="KW-1185">Reference proteome</keyword>
<dbReference type="Proteomes" id="UP000007304">
    <property type="component" value="Unassembled WGS sequence"/>
</dbReference>
<dbReference type="GO" id="GO:0008270">
    <property type="term" value="F:zinc ion binding"/>
    <property type="evidence" value="ECO:0007669"/>
    <property type="project" value="UniProtKB-KW"/>
</dbReference>
<dbReference type="InterPro" id="IPR013083">
    <property type="entry name" value="Znf_RING/FYVE/PHD"/>
</dbReference>
<evidence type="ECO:0000256" key="2">
    <source>
        <dbReference type="ARBA" id="ARBA00022771"/>
    </source>
</evidence>
<dbReference type="EMBL" id="JH226132">
    <property type="protein sequence ID" value="EHY55351.1"/>
    <property type="molecule type" value="Genomic_DNA"/>
</dbReference>
<dbReference type="GO" id="GO:0000785">
    <property type="term" value="C:chromatin"/>
    <property type="evidence" value="ECO:0007669"/>
    <property type="project" value="TreeGrafter"/>
</dbReference>
<organism evidence="8 9">
    <name type="scientific">Exophiala dermatitidis (strain ATCC 34100 / CBS 525.76 / NIH/UT8656)</name>
    <name type="common">Black yeast</name>
    <name type="synonym">Wangiella dermatitidis</name>
    <dbReference type="NCBI Taxonomy" id="858893"/>
    <lineage>
        <taxon>Eukaryota</taxon>
        <taxon>Fungi</taxon>
        <taxon>Dikarya</taxon>
        <taxon>Ascomycota</taxon>
        <taxon>Pezizomycotina</taxon>
        <taxon>Eurotiomycetes</taxon>
        <taxon>Chaetothyriomycetidae</taxon>
        <taxon>Chaetothyriales</taxon>
        <taxon>Herpotrichiellaceae</taxon>
        <taxon>Exophiala</taxon>
    </lineage>
</organism>
<feature type="region of interest" description="Disordered" evidence="6">
    <location>
        <begin position="546"/>
        <end position="618"/>
    </location>
</feature>
<dbReference type="OMA" id="DNWRCPI"/>
<feature type="compositionally biased region" description="Low complexity" evidence="6">
    <location>
        <begin position="1017"/>
        <end position="1033"/>
    </location>
</feature>
<dbReference type="AlphaFoldDB" id="H6BX65"/>
<feature type="compositionally biased region" description="Low complexity" evidence="6">
    <location>
        <begin position="601"/>
        <end position="612"/>
    </location>
</feature>
<dbReference type="PANTHER" id="PTHR10782">
    <property type="entry name" value="ZINC FINGER MIZ DOMAIN-CONTAINING PROTEIN"/>
    <property type="match status" value="1"/>
</dbReference>
<feature type="region of interest" description="Disordered" evidence="6">
    <location>
        <begin position="996"/>
        <end position="1056"/>
    </location>
</feature>
<name>H6BX65_EXODN</name>
<sequence>MADSRGKQATTSGSLNPRDAASVQDSNYTSQYFVGGRRRAWMNYTSDHGPWNPPSRPIAPNRTITLQRPPTRESQPSEEAGTTPSAVAELDGPQPETHATSADPTLLSIIGNPNSREGQQEHAEESTDLPQNANIQSSATSVPQAGAMTTASVLQAPPQNVQGSAPPKGTSPAKRKRLSDTELTSERRVRSVSRHVGGAITGPPATPANSSTSYKGAILTALFDTCVATIQQPLLPTDSSRLLMLRDACQLDDRYFLVLNSTYLWWNEDPTRVPGLGKRMYGYEILQTLVPPNNVLSVAVVDLCKVFSQRLPQHLPELRYDAVRDAYRDYLHHLLDSLGTGYDHLRDDSLKAGIPPCPSQMQLALSVASPVLQKLIFCAILRSASADNNWIQLALTLFQEFQTRAPIPDGPDAHDQRRAIILEFGQRYRALHAHYVNFNHQMTLGASQFPQGMYQNQPTNFGMGPLLPAQSLLDARIYPGNQAGQFSPTQQLTFSVPAGYPTAPAIAQQVLPSPPIVREPPRFNSQSPFSPAAMNHQAAPMVSKTVSTARPVARQTRPSITARALGTTAARSSNPPHYAPQPPMASQPQSPVQFGTMARQPAAVAPALPSPSQMNSAGVTHPTSLFPPATYTLPILAQPDPDKRAMHQAHLAAPKYIKVDCPEAKYYQYVEDIRELPQLLRATTDLVRWTVHISPDVWARKAETMSPVGEFMVKQRKIKNGSVQFRMKCIALDDSAEAPMPSLSDFCARPTTWPKYLSISINGDFGVDFRRKALHGVDLPTDVTDLLKFGDNEIVVCTASTPAESKTSYLLAVEIVCVSTHETVRTIPSRIGAEESLTSVTKVLKGGDKEQPANGADDDEDDVVIAQSVLSIDLVDPITSVVWVTPVRGRECQHRECFDLEAFLLSRTSRDKKNADVTDPDQWKCPICRKDARPPMLVVDEFLLQVRQQLQQRNQLEEAKAILVNEDGSWDVKLRRGISAVRSKTTATAANIVNGSKAQSPAKVTSKAGSPQEAEFETAAAAGDKAASATPTAGVSATPPPDSIVVLDDDDDEVMN</sequence>
<accession>H6BX65</accession>
<feature type="domain" description="SP-RING-type" evidence="7">
    <location>
        <begin position="859"/>
        <end position="952"/>
    </location>
</feature>
<feature type="compositionally biased region" description="Basic and acidic residues" evidence="6">
    <location>
        <begin position="178"/>
        <end position="189"/>
    </location>
</feature>
<gene>
    <name evidence="8" type="ORF">HMPREF1120_03492</name>
</gene>
<dbReference type="InParanoid" id="H6BX65"/>
<dbReference type="GeneID" id="20308131"/>
<keyword evidence="2 4" id="KW-0863">Zinc-finger</keyword>
<feature type="region of interest" description="Disordered" evidence="6">
    <location>
        <begin position="156"/>
        <end position="211"/>
    </location>
</feature>
<dbReference type="STRING" id="858893.H6BX65"/>
<dbReference type="GO" id="GO:0016925">
    <property type="term" value="P:protein sumoylation"/>
    <property type="evidence" value="ECO:0007669"/>
    <property type="project" value="TreeGrafter"/>
</dbReference>
<dbReference type="VEuPathDB" id="FungiDB:HMPREF1120_03492"/>
<dbReference type="HOGENOM" id="CLU_005443_0_0_1"/>
<protein>
    <recommendedName>
        <fullName evidence="7">SP-RING-type domain-containing protein</fullName>
    </recommendedName>
</protein>
<evidence type="ECO:0000256" key="4">
    <source>
        <dbReference type="PROSITE-ProRule" id="PRU00452"/>
    </source>
</evidence>
<dbReference type="OrthoDB" id="27975at2759"/>
<feature type="region of interest" description="Disordered" evidence="6">
    <location>
        <begin position="42"/>
        <end position="132"/>
    </location>
</feature>
<reference evidence="8" key="1">
    <citation type="submission" date="2011-07" db="EMBL/GenBank/DDBJ databases">
        <title>The Genome Sequence of Exophiala (Wangiella) dermatitidis NIH/UT8656.</title>
        <authorList>
            <consortium name="The Broad Institute Genome Sequencing Platform"/>
            <person name="Cuomo C."/>
            <person name="Wang Z."/>
            <person name="Hunicke-Smith S."/>
            <person name="Szanislo P.J."/>
            <person name="Earl A."/>
            <person name="Young S.K."/>
            <person name="Zeng Q."/>
            <person name="Gargeya S."/>
            <person name="Fitzgerald M."/>
            <person name="Haas B."/>
            <person name="Abouelleil A."/>
            <person name="Alvarado L."/>
            <person name="Arachchi H.M."/>
            <person name="Berlin A."/>
            <person name="Brown A."/>
            <person name="Chapman S.B."/>
            <person name="Chen Z."/>
            <person name="Dunbar C."/>
            <person name="Freedman E."/>
            <person name="Gearin G."/>
            <person name="Gellesch M."/>
            <person name="Goldberg J."/>
            <person name="Griggs A."/>
            <person name="Gujja S."/>
            <person name="Heiman D."/>
            <person name="Howarth C."/>
            <person name="Larson L."/>
            <person name="Lui A."/>
            <person name="MacDonald P.J.P."/>
            <person name="Montmayeur A."/>
            <person name="Murphy C."/>
            <person name="Neiman D."/>
            <person name="Pearson M."/>
            <person name="Priest M."/>
            <person name="Roberts A."/>
            <person name="Saif S."/>
            <person name="Shea T."/>
            <person name="Shenoy N."/>
            <person name="Sisk P."/>
            <person name="Stolte C."/>
            <person name="Sykes S."/>
            <person name="Wortman J."/>
            <person name="Nusbaum C."/>
            <person name="Birren B."/>
        </authorList>
    </citation>
    <scope>NUCLEOTIDE SEQUENCE</scope>
    <source>
        <strain evidence="8">NIH/UT8656</strain>
    </source>
</reference>
<dbReference type="Pfam" id="PF02891">
    <property type="entry name" value="zf-MIZ"/>
    <property type="match status" value="1"/>
</dbReference>
<dbReference type="PANTHER" id="PTHR10782:SF4">
    <property type="entry name" value="TONALLI, ISOFORM E"/>
    <property type="match status" value="1"/>
</dbReference>
<keyword evidence="3" id="KW-0862">Zinc</keyword>
<dbReference type="GO" id="GO:0061665">
    <property type="term" value="F:SUMO ligase activity"/>
    <property type="evidence" value="ECO:0007669"/>
    <property type="project" value="TreeGrafter"/>
</dbReference>
<evidence type="ECO:0000313" key="8">
    <source>
        <dbReference type="EMBL" id="EHY55351.1"/>
    </source>
</evidence>
<feature type="region of interest" description="Disordered" evidence="6">
    <location>
        <begin position="1"/>
        <end position="29"/>
    </location>
</feature>
<feature type="compositionally biased region" description="Polar residues" evidence="6">
    <location>
        <begin position="62"/>
        <end position="74"/>
    </location>
</feature>
<dbReference type="RefSeq" id="XP_009155812.1">
    <property type="nucleotide sequence ID" value="XM_009157564.1"/>
</dbReference>
<evidence type="ECO:0000256" key="6">
    <source>
        <dbReference type="SAM" id="MobiDB-lite"/>
    </source>
</evidence>